<evidence type="ECO:0000256" key="1">
    <source>
        <dbReference type="ARBA" id="ARBA00007320"/>
    </source>
</evidence>
<dbReference type="FunFam" id="3.100.10.10:FF:000002">
    <property type="entry name" value="60S ribosomal protein L27a"/>
    <property type="match status" value="1"/>
</dbReference>
<dbReference type="PROSITE" id="PS00475">
    <property type="entry name" value="RIBOSOMAL_L15"/>
    <property type="match status" value="1"/>
</dbReference>
<evidence type="ECO:0000259" key="5">
    <source>
        <dbReference type="Pfam" id="PF00828"/>
    </source>
</evidence>
<reference evidence="6 7" key="1">
    <citation type="submission" date="2019-02" db="EMBL/GenBank/DDBJ databases">
        <title>Genome sequencing of the rare red list fungi Dentipellis fragilis.</title>
        <authorList>
            <person name="Buettner E."/>
            <person name="Kellner H."/>
        </authorList>
    </citation>
    <scope>NUCLEOTIDE SEQUENCE [LARGE SCALE GENOMIC DNA]</scope>
    <source>
        <strain evidence="6 7">DSM 105465</strain>
    </source>
</reference>
<dbReference type="OrthoDB" id="61900at2759"/>
<evidence type="ECO:0000313" key="6">
    <source>
        <dbReference type="EMBL" id="TFY56159.1"/>
    </source>
</evidence>
<dbReference type="InterPro" id="IPR021131">
    <property type="entry name" value="Ribosomal_uL15/eL18"/>
</dbReference>
<organism evidence="6 7">
    <name type="scientific">Dentipellis fragilis</name>
    <dbReference type="NCBI Taxonomy" id="205917"/>
    <lineage>
        <taxon>Eukaryota</taxon>
        <taxon>Fungi</taxon>
        <taxon>Dikarya</taxon>
        <taxon>Basidiomycota</taxon>
        <taxon>Agaricomycotina</taxon>
        <taxon>Agaricomycetes</taxon>
        <taxon>Russulales</taxon>
        <taxon>Hericiaceae</taxon>
        <taxon>Dentipellis</taxon>
    </lineage>
</organism>
<dbReference type="Proteomes" id="UP000298327">
    <property type="component" value="Unassembled WGS sequence"/>
</dbReference>
<dbReference type="GO" id="GO:0006412">
    <property type="term" value="P:translation"/>
    <property type="evidence" value="ECO:0007669"/>
    <property type="project" value="InterPro"/>
</dbReference>
<keyword evidence="3 4" id="KW-0687">Ribonucleoprotein</keyword>
<comment type="caution">
    <text evidence="6">The sequence shown here is derived from an EMBL/GenBank/DDBJ whole genome shotgun (WGS) entry which is preliminary data.</text>
</comment>
<keyword evidence="7" id="KW-1185">Reference proteome</keyword>
<proteinExistence type="inferred from homology"/>
<evidence type="ECO:0000313" key="7">
    <source>
        <dbReference type="Proteomes" id="UP000298327"/>
    </source>
</evidence>
<dbReference type="GO" id="GO:0003735">
    <property type="term" value="F:structural constituent of ribosome"/>
    <property type="evidence" value="ECO:0007669"/>
    <property type="project" value="InterPro"/>
</dbReference>
<evidence type="ECO:0000256" key="3">
    <source>
        <dbReference type="ARBA" id="ARBA00023274"/>
    </source>
</evidence>
<dbReference type="InterPro" id="IPR036227">
    <property type="entry name" value="Ribosomal_uL15/eL18_sf"/>
</dbReference>
<protein>
    <recommendedName>
        <fullName evidence="5">Large ribosomal subunit protein uL15/eL18 domain-containing protein</fullName>
    </recommendedName>
</protein>
<accession>A0A4Y9Y5Q7</accession>
<sequence>MRHFHYTNAAHWNPIINVDKLWSLVSTEQKANVKEGSDVAPVIDVLAHGYSKVLGNGKIPNLPIIVKARFVSARAEAKIKAAGGVVKLVA</sequence>
<dbReference type="Pfam" id="PF00828">
    <property type="entry name" value="Ribosomal_L27A"/>
    <property type="match status" value="1"/>
</dbReference>
<dbReference type="PANTHER" id="PTHR11721:SF3">
    <property type="entry name" value="LARGE RIBOSOMAL SUBUNIT PROTEIN UL15"/>
    <property type="match status" value="1"/>
</dbReference>
<dbReference type="PANTHER" id="PTHR11721">
    <property type="entry name" value="60S RIBOSOMAL PROTEIN L27A"/>
    <property type="match status" value="1"/>
</dbReference>
<feature type="domain" description="Large ribosomal subunit protein uL15/eL18" evidence="5">
    <location>
        <begin position="15"/>
        <end position="86"/>
    </location>
</feature>
<gene>
    <name evidence="6" type="ORF">EVG20_g9038</name>
</gene>
<evidence type="ECO:0000256" key="2">
    <source>
        <dbReference type="ARBA" id="ARBA00022980"/>
    </source>
</evidence>
<dbReference type="AlphaFoldDB" id="A0A4Y9Y5Q7"/>
<dbReference type="Gene3D" id="3.100.10.10">
    <property type="match status" value="1"/>
</dbReference>
<evidence type="ECO:0000256" key="4">
    <source>
        <dbReference type="RuleBase" id="RU003888"/>
    </source>
</evidence>
<dbReference type="EMBL" id="SEOQ01000851">
    <property type="protein sequence ID" value="TFY56159.1"/>
    <property type="molecule type" value="Genomic_DNA"/>
</dbReference>
<name>A0A4Y9Y5Q7_9AGAM</name>
<dbReference type="GO" id="GO:0022625">
    <property type="term" value="C:cytosolic large ribosomal subunit"/>
    <property type="evidence" value="ECO:0007669"/>
    <property type="project" value="TreeGrafter"/>
</dbReference>
<dbReference type="SUPFAM" id="SSF52080">
    <property type="entry name" value="Ribosomal proteins L15p and L18e"/>
    <property type="match status" value="1"/>
</dbReference>
<dbReference type="STRING" id="205917.A0A4Y9Y5Q7"/>
<dbReference type="InterPro" id="IPR001196">
    <property type="entry name" value="Ribosomal_uL15_CS"/>
</dbReference>
<comment type="similarity">
    <text evidence="1 4">Belongs to the universal ribosomal protein uL15 family.</text>
</comment>
<keyword evidence="2 4" id="KW-0689">Ribosomal protein</keyword>